<evidence type="ECO:0000256" key="3">
    <source>
        <dbReference type="ARBA" id="ARBA00022679"/>
    </source>
</evidence>
<evidence type="ECO:0000256" key="1">
    <source>
        <dbReference type="ARBA" id="ARBA00004938"/>
    </source>
</evidence>
<dbReference type="PANTHER" id="PTHR44068">
    <property type="entry name" value="ZGC:194242"/>
    <property type="match status" value="1"/>
</dbReference>
<organism evidence="13 14">
    <name type="scientific">Asparagus officinalis</name>
    <name type="common">Garden asparagus</name>
    <dbReference type="NCBI Taxonomy" id="4686"/>
    <lineage>
        <taxon>Eukaryota</taxon>
        <taxon>Viridiplantae</taxon>
        <taxon>Streptophyta</taxon>
        <taxon>Embryophyta</taxon>
        <taxon>Tracheophyta</taxon>
        <taxon>Spermatophyta</taxon>
        <taxon>Magnoliopsida</taxon>
        <taxon>Liliopsida</taxon>
        <taxon>Asparagales</taxon>
        <taxon>Asparagaceae</taxon>
        <taxon>Asparagoideae</taxon>
        <taxon>Asparagus</taxon>
    </lineage>
</organism>
<evidence type="ECO:0000256" key="2">
    <source>
        <dbReference type="ARBA" id="ARBA00022603"/>
    </source>
</evidence>
<dbReference type="InterPro" id="IPR050447">
    <property type="entry name" value="Erg6_SMT_methyltransf"/>
</dbReference>
<keyword evidence="2 10" id="KW-0489">Methyltransferase</keyword>
<dbReference type="PANTHER" id="PTHR44068:SF1">
    <property type="entry name" value="HYPOTHETICAL LOC100005854"/>
    <property type="match status" value="1"/>
</dbReference>
<dbReference type="InterPro" id="IPR029063">
    <property type="entry name" value="SAM-dependent_MTases_sf"/>
</dbReference>
<keyword evidence="5" id="KW-0752">Steroid biosynthesis</keyword>
<accession>A0A5P1EKY2</accession>
<dbReference type="OMA" id="VPWYDPL"/>
<evidence type="ECO:0000256" key="10">
    <source>
        <dbReference type="PROSITE-ProRule" id="PRU01022"/>
    </source>
</evidence>
<keyword evidence="4 10" id="KW-0949">S-adenosyl-L-methionine</keyword>
<dbReference type="Pfam" id="PF08241">
    <property type="entry name" value="Methyltransf_11"/>
    <property type="match status" value="1"/>
</dbReference>
<keyword evidence="6" id="KW-0756">Sterol biosynthesis</keyword>
<proteinExistence type="inferred from homology"/>
<dbReference type="GO" id="GO:0032259">
    <property type="term" value="P:methylation"/>
    <property type="evidence" value="ECO:0007669"/>
    <property type="project" value="UniProtKB-KW"/>
</dbReference>
<evidence type="ECO:0000256" key="7">
    <source>
        <dbReference type="ARBA" id="ARBA00023166"/>
    </source>
</evidence>
<dbReference type="EMBL" id="CM007387">
    <property type="protein sequence ID" value="ONK65449.1"/>
    <property type="molecule type" value="Genomic_DNA"/>
</dbReference>
<evidence type="ECO:0000256" key="6">
    <source>
        <dbReference type="ARBA" id="ARBA00023011"/>
    </source>
</evidence>
<feature type="domain" description="SAM-dependent methyltransferase Erg6/SMT-type" evidence="12">
    <location>
        <begin position="1"/>
        <end position="213"/>
    </location>
</feature>
<comment type="pathway">
    <text evidence="1">Steroid biosynthesis; sterol biosynthesis.</text>
</comment>
<evidence type="ECO:0000256" key="5">
    <source>
        <dbReference type="ARBA" id="ARBA00022955"/>
    </source>
</evidence>
<dbReference type="SUPFAM" id="SSF53335">
    <property type="entry name" value="S-adenosyl-L-methionine-dependent methyltransferases"/>
    <property type="match status" value="1"/>
</dbReference>
<keyword evidence="5" id="KW-0443">Lipid metabolism</keyword>
<gene>
    <name evidence="13" type="ORF">A4U43_C07F37230</name>
</gene>
<dbReference type="PROSITE" id="PS51685">
    <property type="entry name" value="SAM_MT_ERG6_SMT"/>
    <property type="match status" value="1"/>
</dbReference>
<evidence type="ECO:0000313" key="13">
    <source>
        <dbReference type="EMBL" id="ONK65449.1"/>
    </source>
</evidence>
<dbReference type="InterPro" id="IPR030384">
    <property type="entry name" value="MeTrfase_SMT"/>
</dbReference>
<dbReference type="EC" id="2.1.1.-" evidence="11"/>
<dbReference type="UniPathway" id="UPA00766"/>
<sequence>MNNNDCQISRGMELNNISGLGERCNFVKADFLKLPFADNTFDAVYTIEPTCHAPDALGCYKEIFAVLKPGPCVAAYECCMTNHFDPENEVHQMIKSELELSNGLPDIRSTSQCLVALKLAGFEVVWEKDLAVDSPLPWYLPLDINVFSITRFRLTSFGRFITKSFVKTLQFVGLSPAGSDRDSSFLEKAAGGLVEGGRKEIFTPMYFFIVRKSRSDS</sequence>
<evidence type="ECO:0000313" key="14">
    <source>
        <dbReference type="Proteomes" id="UP000243459"/>
    </source>
</evidence>
<dbReference type="InterPro" id="IPR013705">
    <property type="entry name" value="Sterol_MeTrfase_C"/>
</dbReference>
<keyword evidence="5" id="KW-0444">Lipid biosynthesis</keyword>
<keyword evidence="8" id="KW-0753">Steroid metabolism</keyword>
<reference evidence="14" key="1">
    <citation type="journal article" date="2017" name="Nat. Commun.">
        <title>The asparagus genome sheds light on the origin and evolution of a young Y chromosome.</title>
        <authorList>
            <person name="Harkess A."/>
            <person name="Zhou J."/>
            <person name="Xu C."/>
            <person name="Bowers J.E."/>
            <person name="Van der Hulst R."/>
            <person name="Ayyampalayam S."/>
            <person name="Mercati F."/>
            <person name="Riccardi P."/>
            <person name="McKain M.R."/>
            <person name="Kakrana A."/>
            <person name="Tang H."/>
            <person name="Ray J."/>
            <person name="Groenendijk J."/>
            <person name="Arikit S."/>
            <person name="Mathioni S.M."/>
            <person name="Nakano M."/>
            <person name="Shan H."/>
            <person name="Telgmann-Rauber A."/>
            <person name="Kanno A."/>
            <person name="Yue Z."/>
            <person name="Chen H."/>
            <person name="Li W."/>
            <person name="Chen Y."/>
            <person name="Xu X."/>
            <person name="Zhang Y."/>
            <person name="Luo S."/>
            <person name="Chen H."/>
            <person name="Gao J."/>
            <person name="Mao Z."/>
            <person name="Pires J.C."/>
            <person name="Luo M."/>
            <person name="Kudrna D."/>
            <person name="Wing R.A."/>
            <person name="Meyers B.C."/>
            <person name="Yi K."/>
            <person name="Kong H."/>
            <person name="Lavrijsen P."/>
            <person name="Sunseri F."/>
            <person name="Falavigna A."/>
            <person name="Ye Y."/>
            <person name="Leebens-Mack J.H."/>
            <person name="Chen G."/>
        </authorList>
    </citation>
    <scope>NUCLEOTIDE SEQUENCE [LARGE SCALE GENOMIC DNA]</scope>
    <source>
        <strain evidence="14">cv. DH0086</strain>
    </source>
</reference>
<dbReference type="Gramene" id="ONK65449">
    <property type="protein sequence ID" value="ONK65449"/>
    <property type="gene ID" value="A4U43_C07F37230"/>
</dbReference>
<dbReference type="Gene3D" id="3.40.50.150">
    <property type="entry name" value="Vaccinia Virus protein VP39"/>
    <property type="match status" value="1"/>
</dbReference>
<dbReference type="Pfam" id="PF08498">
    <property type="entry name" value="Sterol_MT_C"/>
    <property type="match status" value="1"/>
</dbReference>
<dbReference type="GO" id="GO:0003838">
    <property type="term" value="F:sterol 24-C-methyltransferase activity"/>
    <property type="evidence" value="ECO:0007669"/>
    <property type="project" value="TreeGrafter"/>
</dbReference>
<evidence type="ECO:0000256" key="9">
    <source>
        <dbReference type="ARBA" id="ARBA00038188"/>
    </source>
</evidence>
<evidence type="ECO:0000256" key="8">
    <source>
        <dbReference type="ARBA" id="ARBA00023221"/>
    </source>
</evidence>
<keyword evidence="3 10" id="KW-0808">Transferase</keyword>
<protein>
    <recommendedName>
        <fullName evidence="11">Methyltransferase</fullName>
        <ecNumber evidence="11">2.1.1.-</ecNumber>
    </recommendedName>
</protein>
<keyword evidence="14" id="KW-1185">Reference proteome</keyword>
<evidence type="ECO:0000256" key="4">
    <source>
        <dbReference type="ARBA" id="ARBA00022691"/>
    </source>
</evidence>
<name>A0A5P1EKY2_ASPOF</name>
<comment type="similarity">
    <text evidence="9 10 11">Belongs to the class I-like SAM-binding methyltransferase superfamily. Erg6/SMT family.</text>
</comment>
<evidence type="ECO:0000259" key="12">
    <source>
        <dbReference type="PROSITE" id="PS51685"/>
    </source>
</evidence>
<dbReference type="GO" id="GO:0005783">
    <property type="term" value="C:endoplasmic reticulum"/>
    <property type="evidence" value="ECO:0007669"/>
    <property type="project" value="TreeGrafter"/>
</dbReference>
<dbReference type="GO" id="GO:0016126">
    <property type="term" value="P:sterol biosynthetic process"/>
    <property type="evidence" value="ECO:0007669"/>
    <property type="project" value="UniProtKB-UniPathway"/>
</dbReference>
<dbReference type="Proteomes" id="UP000243459">
    <property type="component" value="Chromosome 7"/>
</dbReference>
<keyword evidence="7" id="KW-1207">Sterol metabolism</keyword>
<dbReference type="AlphaFoldDB" id="A0A5P1EKY2"/>
<dbReference type="InterPro" id="IPR013216">
    <property type="entry name" value="Methyltransf_11"/>
</dbReference>
<evidence type="ECO:0000256" key="11">
    <source>
        <dbReference type="RuleBase" id="RU362025"/>
    </source>
</evidence>